<evidence type="ECO:0000256" key="5">
    <source>
        <dbReference type="ARBA" id="ARBA00022840"/>
    </source>
</evidence>
<dbReference type="PANTHER" id="PTHR43671">
    <property type="entry name" value="SERINE/THREONINE-PROTEIN KINASE NEK"/>
    <property type="match status" value="1"/>
</dbReference>
<evidence type="ECO:0000259" key="7">
    <source>
        <dbReference type="PROSITE" id="PS50011"/>
    </source>
</evidence>
<feature type="compositionally biased region" description="Polar residues" evidence="6">
    <location>
        <begin position="448"/>
        <end position="472"/>
    </location>
</feature>
<evidence type="ECO:0000256" key="6">
    <source>
        <dbReference type="SAM" id="MobiDB-lite"/>
    </source>
</evidence>
<dbReference type="InterPro" id="IPR050660">
    <property type="entry name" value="NEK_Ser/Thr_kinase"/>
</dbReference>
<dbReference type="EMBL" id="VDLU01000001">
    <property type="protein sequence ID" value="TNJ30362.1"/>
    <property type="molecule type" value="Genomic_DNA"/>
</dbReference>
<evidence type="ECO:0000256" key="1">
    <source>
        <dbReference type="ARBA" id="ARBA00012513"/>
    </source>
</evidence>
<dbReference type="VEuPathDB" id="GiardiaDB:GMRT_11374"/>
<sequence length="489" mass="54830">MQLEALGDKFFFTGVIGQGECSTVYQCRDSMSGATFACKKIDLARMPPTLQQAFKEELCVAFGCSHPHMVQYHHISHDDAKATYYLLMDYYQPSTLEHILQGRRESGRPIPEAVVWRILIQALQVLSYLHGQKTTNTSGHITPYRLKMLRLSDFYLDLKGNLHLNTFRMSRHSGRGFPPRCCMPPEYTLSQSMAPTSDVWALGAVIYELCTQRTMHWGSTPCTQDRMCNRGSPLPLTGYSKSLQDIISSMLATDPNQRMMPQQLLSMNPLRQYAIELGEQPKLPMPQSQLPVQTQFTQHQLQTQPRVIVPQPQMQSSQMQGQTLPAQTLRVQSSQPIYNQQNPPTLQSQGPMTPSTEAMYATSNANSSPSVLISRSPAARPISAMSSFTHKSQDTKALTGSMRIGMDARPYSWQTRDTQQTLTGASSDNTDLRYRTIGNNRLGPKQAQDFQNMSQSPMRMSQRLTSSTNASPSCPPMKGLSVSHHNLKL</sequence>
<reference evidence="8 9" key="1">
    <citation type="submission" date="2019-05" db="EMBL/GenBank/DDBJ databases">
        <title>The compact genome of Giardia muris reveals important steps in the evolution of intestinal protozoan parasites.</title>
        <authorList>
            <person name="Xu F."/>
            <person name="Jimenez-Gonzalez A."/>
            <person name="Einarsson E."/>
            <person name="Astvaldsson A."/>
            <person name="Peirasmaki D."/>
            <person name="Eckmann L."/>
            <person name="Andersson J.O."/>
            <person name="Svard S.G."/>
            <person name="Jerlstrom-Hultqvist J."/>
        </authorList>
    </citation>
    <scope>NUCLEOTIDE SEQUENCE [LARGE SCALE GENOMIC DNA]</scope>
    <source>
        <strain evidence="8 9">Roberts-Thomson</strain>
    </source>
</reference>
<evidence type="ECO:0000313" key="8">
    <source>
        <dbReference type="EMBL" id="TNJ30362.1"/>
    </source>
</evidence>
<dbReference type="InterPro" id="IPR000719">
    <property type="entry name" value="Prot_kinase_dom"/>
</dbReference>
<evidence type="ECO:0000256" key="4">
    <source>
        <dbReference type="ARBA" id="ARBA00022777"/>
    </source>
</evidence>
<dbReference type="GO" id="GO:0004674">
    <property type="term" value="F:protein serine/threonine kinase activity"/>
    <property type="evidence" value="ECO:0007669"/>
    <property type="project" value="UniProtKB-EC"/>
</dbReference>
<keyword evidence="3" id="KW-0547">Nucleotide-binding</keyword>
<dbReference type="SUPFAM" id="SSF56112">
    <property type="entry name" value="Protein kinase-like (PK-like)"/>
    <property type="match status" value="1"/>
</dbReference>
<comment type="caution">
    <text evidence="8">The sequence shown here is derived from an EMBL/GenBank/DDBJ whole genome shotgun (WGS) entry which is preliminary data.</text>
</comment>
<dbReference type="GO" id="GO:0005524">
    <property type="term" value="F:ATP binding"/>
    <property type="evidence" value="ECO:0007669"/>
    <property type="project" value="UniProtKB-KW"/>
</dbReference>
<dbReference type="PANTHER" id="PTHR43671:SF13">
    <property type="entry name" value="SERINE_THREONINE-PROTEIN KINASE NEK2"/>
    <property type="match status" value="1"/>
</dbReference>
<dbReference type="OrthoDB" id="4062651at2759"/>
<dbReference type="AlphaFoldDB" id="A0A4Z1SX39"/>
<dbReference type="EC" id="2.7.11.1" evidence="1"/>
<dbReference type="Pfam" id="PF00069">
    <property type="entry name" value="Pkinase"/>
    <property type="match status" value="1"/>
</dbReference>
<evidence type="ECO:0000313" key="9">
    <source>
        <dbReference type="Proteomes" id="UP000315496"/>
    </source>
</evidence>
<name>A0A4Z1SX39_GIAMU</name>
<feature type="region of interest" description="Disordered" evidence="6">
    <location>
        <begin position="439"/>
        <end position="489"/>
    </location>
</feature>
<accession>A0A4Z1SX39</accession>
<keyword evidence="4 8" id="KW-0418">Kinase</keyword>
<keyword evidence="9" id="KW-1185">Reference proteome</keyword>
<keyword evidence="2" id="KW-0808">Transferase</keyword>
<proteinExistence type="predicted"/>
<organism evidence="8 9">
    <name type="scientific">Giardia muris</name>
    <dbReference type="NCBI Taxonomy" id="5742"/>
    <lineage>
        <taxon>Eukaryota</taxon>
        <taxon>Metamonada</taxon>
        <taxon>Diplomonadida</taxon>
        <taxon>Hexamitidae</taxon>
        <taxon>Giardiinae</taxon>
        <taxon>Giardia</taxon>
    </lineage>
</organism>
<protein>
    <recommendedName>
        <fullName evidence="1">non-specific serine/threonine protein kinase</fullName>
        <ecNumber evidence="1">2.7.11.1</ecNumber>
    </recommendedName>
</protein>
<feature type="domain" description="Protein kinase" evidence="7">
    <location>
        <begin position="10"/>
        <end position="271"/>
    </location>
</feature>
<dbReference type="Proteomes" id="UP000315496">
    <property type="component" value="Chromosome 1"/>
</dbReference>
<keyword evidence="5" id="KW-0067">ATP-binding</keyword>
<evidence type="ECO:0000256" key="3">
    <source>
        <dbReference type="ARBA" id="ARBA00022741"/>
    </source>
</evidence>
<gene>
    <name evidence="8" type="ORF">GMRT_11374</name>
</gene>
<dbReference type="Gene3D" id="3.30.200.20">
    <property type="entry name" value="Phosphorylase Kinase, domain 1"/>
    <property type="match status" value="1"/>
</dbReference>
<dbReference type="PROSITE" id="PS50011">
    <property type="entry name" value="PROTEIN_KINASE_DOM"/>
    <property type="match status" value="1"/>
</dbReference>
<evidence type="ECO:0000256" key="2">
    <source>
        <dbReference type="ARBA" id="ARBA00022679"/>
    </source>
</evidence>
<dbReference type="Gene3D" id="1.10.510.10">
    <property type="entry name" value="Transferase(Phosphotransferase) domain 1"/>
    <property type="match status" value="1"/>
</dbReference>
<dbReference type="InterPro" id="IPR011009">
    <property type="entry name" value="Kinase-like_dom_sf"/>
</dbReference>
<feature type="region of interest" description="Disordered" evidence="6">
    <location>
        <begin position="337"/>
        <end position="372"/>
    </location>
</feature>